<accession>A0AAD6VAZ4</accession>
<dbReference type="Proteomes" id="UP001219525">
    <property type="component" value="Unassembled WGS sequence"/>
</dbReference>
<dbReference type="EMBL" id="JARJCW010000035">
    <property type="protein sequence ID" value="KAJ7207886.1"/>
    <property type="molecule type" value="Genomic_DNA"/>
</dbReference>
<organism evidence="1 2">
    <name type="scientific">Mycena pura</name>
    <dbReference type="NCBI Taxonomy" id="153505"/>
    <lineage>
        <taxon>Eukaryota</taxon>
        <taxon>Fungi</taxon>
        <taxon>Dikarya</taxon>
        <taxon>Basidiomycota</taxon>
        <taxon>Agaricomycotina</taxon>
        <taxon>Agaricomycetes</taxon>
        <taxon>Agaricomycetidae</taxon>
        <taxon>Agaricales</taxon>
        <taxon>Marasmiineae</taxon>
        <taxon>Mycenaceae</taxon>
        <taxon>Mycena</taxon>
    </lineage>
</organism>
<dbReference type="InterPro" id="IPR009057">
    <property type="entry name" value="Homeodomain-like_sf"/>
</dbReference>
<dbReference type="SUPFAM" id="SSF46689">
    <property type="entry name" value="Homeodomain-like"/>
    <property type="match status" value="1"/>
</dbReference>
<evidence type="ECO:0000313" key="1">
    <source>
        <dbReference type="EMBL" id="KAJ7207886.1"/>
    </source>
</evidence>
<dbReference type="AlphaFoldDB" id="A0AAD6VAZ4"/>
<evidence type="ECO:0000313" key="2">
    <source>
        <dbReference type="Proteomes" id="UP001219525"/>
    </source>
</evidence>
<feature type="non-terminal residue" evidence="1">
    <location>
        <position position="112"/>
    </location>
</feature>
<protein>
    <submittedName>
        <fullName evidence="1">Uncharacterized protein</fullName>
    </submittedName>
</protein>
<feature type="non-terminal residue" evidence="1">
    <location>
        <position position="1"/>
    </location>
</feature>
<sequence>RKISADLKDCALDLWDAGWSLSDICFALRVSPASMYRWDELREIFGQSTNPNLRLAGRHRIISLAVLGAIRTIYEQETTVMLDELQWYLAIHHDIAISISALQSTLDRAGLT</sequence>
<keyword evidence="2" id="KW-1185">Reference proteome</keyword>
<comment type="caution">
    <text evidence="1">The sequence shown here is derived from an EMBL/GenBank/DDBJ whole genome shotgun (WGS) entry which is preliminary data.</text>
</comment>
<name>A0AAD6VAZ4_9AGAR</name>
<gene>
    <name evidence="1" type="ORF">GGX14DRAFT_325462</name>
</gene>
<reference evidence="1" key="1">
    <citation type="submission" date="2023-03" db="EMBL/GenBank/DDBJ databases">
        <title>Massive genome expansion in bonnet fungi (Mycena s.s.) driven by repeated elements and novel gene families across ecological guilds.</title>
        <authorList>
            <consortium name="Lawrence Berkeley National Laboratory"/>
            <person name="Harder C.B."/>
            <person name="Miyauchi S."/>
            <person name="Viragh M."/>
            <person name="Kuo A."/>
            <person name="Thoen E."/>
            <person name="Andreopoulos B."/>
            <person name="Lu D."/>
            <person name="Skrede I."/>
            <person name="Drula E."/>
            <person name="Henrissat B."/>
            <person name="Morin E."/>
            <person name="Kohler A."/>
            <person name="Barry K."/>
            <person name="LaButti K."/>
            <person name="Morin E."/>
            <person name="Salamov A."/>
            <person name="Lipzen A."/>
            <person name="Mereny Z."/>
            <person name="Hegedus B."/>
            <person name="Baldrian P."/>
            <person name="Stursova M."/>
            <person name="Weitz H."/>
            <person name="Taylor A."/>
            <person name="Grigoriev I.V."/>
            <person name="Nagy L.G."/>
            <person name="Martin F."/>
            <person name="Kauserud H."/>
        </authorList>
    </citation>
    <scope>NUCLEOTIDE SEQUENCE</scope>
    <source>
        <strain evidence="1">9144</strain>
    </source>
</reference>
<proteinExistence type="predicted"/>